<accession>C3X1R8</accession>
<dbReference type="RefSeq" id="WP_005876018.1">
    <property type="nucleotide sequence ID" value="NZ_CABMNL010000001.1"/>
</dbReference>
<dbReference type="AlphaFoldDB" id="C3X1R8"/>
<dbReference type="HOGENOM" id="CLU_1823445_0_0_4"/>
<organism evidence="1 2">
    <name type="scientific">Oxalobacter paraformigenes</name>
    <dbReference type="NCBI Taxonomy" id="556268"/>
    <lineage>
        <taxon>Bacteria</taxon>
        <taxon>Pseudomonadati</taxon>
        <taxon>Pseudomonadota</taxon>
        <taxon>Betaproteobacteria</taxon>
        <taxon>Burkholderiales</taxon>
        <taxon>Oxalobacteraceae</taxon>
        <taxon>Oxalobacter</taxon>
    </lineage>
</organism>
<keyword evidence="2" id="KW-1185">Reference proteome</keyword>
<protein>
    <submittedName>
        <fullName evidence="1">Uncharacterized protein</fullName>
    </submittedName>
</protein>
<comment type="caution">
    <text evidence="1">The sequence shown here is derived from an EMBL/GenBank/DDBJ whole genome shotgun (WGS) entry which is preliminary data.</text>
</comment>
<evidence type="ECO:0000313" key="2">
    <source>
        <dbReference type="Proteomes" id="UP000003973"/>
    </source>
</evidence>
<sequence>MIGESVYDYVDYGDEDLFSGAYVSAHIEARAEYIRDFPGIVAEEVAVDRSDMFRDLLEETMIGRKESLPVLRDAMLADMGTTEIFNCVKNAYLSEISAFLKTKDCDSAFTVVSGLITKAAYNAAEKELEADADEMLKELEN</sequence>
<reference evidence="1" key="1">
    <citation type="submission" date="2011-10" db="EMBL/GenBank/DDBJ databases">
        <title>The Genome Sequence of Oxalobacter formigenes HOxBLS.</title>
        <authorList>
            <consortium name="The Broad Institute Genome Sequencing Platform"/>
            <person name="Earl A."/>
            <person name="Ward D."/>
            <person name="Feldgarden M."/>
            <person name="Gevers D."/>
            <person name="Allison M.J."/>
            <person name="Humphrey S."/>
            <person name="Young S.K."/>
            <person name="Zeng Q."/>
            <person name="Gargeya S."/>
            <person name="Fitzgerald M."/>
            <person name="Haas B."/>
            <person name="Abouelleil A."/>
            <person name="Alvarado L."/>
            <person name="Arachchi H.M."/>
            <person name="Berlin A."/>
            <person name="Brown A."/>
            <person name="Chapman S.B."/>
            <person name="Chen Z."/>
            <person name="Dunbar C."/>
            <person name="Freedman E."/>
            <person name="Gearin G."/>
            <person name="Goldberg J."/>
            <person name="Griggs A."/>
            <person name="Gujja S."/>
            <person name="Heiman D."/>
            <person name="Howarth C."/>
            <person name="Larson L."/>
            <person name="Lui A."/>
            <person name="MacDonald P.J.P."/>
            <person name="Montmayeur A."/>
            <person name="Murphy C."/>
            <person name="Neiman D."/>
            <person name="Pearson M."/>
            <person name="Priest M."/>
            <person name="Roberts A."/>
            <person name="Saif S."/>
            <person name="Shea T."/>
            <person name="Shenoy N."/>
            <person name="Sisk P."/>
            <person name="Stolte C."/>
            <person name="Sykes S."/>
            <person name="Wortman J."/>
            <person name="Nusbaum C."/>
            <person name="Birren B."/>
        </authorList>
    </citation>
    <scope>NUCLEOTIDE SEQUENCE [LARGE SCALE GENOMIC DNA]</scope>
    <source>
        <strain evidence="1">HOxBLS</strain>
    </source>
</reference>
<proteinExistence type="predicted"/>
<evidence type="ECO:0000313" key="1">
    <source>
        <dbReference type="EMBL" id="EEO27154.1"/>
    </source>
</evidence>
<dbReference type="EMBL" id="ACDP02000029">
    <property type="protein sequence ID" value="EEO27154.1"/>
    <property type="molecule type" value="Genomic_DNA"/>
</dbReference>
<dbReference type="Proteomes" id="UP000003973">
    <property type="component" value="Unassembled WGS sequence"/>
</dbReference>
<name>C3X1R8_9BURK</name>
<gene>
    <name evidence="1" type="ORF">OFAG_00307</name>
</gene>